<dbReference type="Gene3D" id="3.30.70.330">
    <property type="match status" value="1"/>
</dbReference>
<dbReference type="OrthoDB" id="272703at2759"/>
<dbReference type="InterPro" id="IPR004172">
    <property type="entry name" value="L27_dom"/>
</dbReference>
<dbReference type="PANTHER" id="PTHR45735">
    <property type="entry name" value="CLEAVAGE STIMULATION FACTOR SUBUNIT 2"/>
    <property type="match status" value="1"/>
</dbReference>
<evidence type="ECO:0008006" key="9">
    <source>
        <dbReference type="Google" id="ProtNLM"/>
    </source>
</evidence>
<dbReference type="Gramene" id="Zm00001eb201080_T002">
    <property type="protein sequence ID" value="Zm00001eb201080_P002"/>
    <property type="gene ID" value="Zm00001eb201080"/>
</dbReference>
<dbReference type="InterPro" id="IPR035979">
    <property type="entry name" value="RBD_domain_sf"/>
</dbReference>
<dbReference type="GO" id="GO:0003723">
    <property type="term" value="F:RNA binding"/>
    <property type="evidence" value="ECO:0007669"/>
    <property type="project" value="UniProtKB-UniRule"/>
</dbReference>
<evidence type="ECO:0000313" key="8">
    <source>
        <dbReference type="Proteomes" id="UP000007305"/>
    </source>
</evidence>
<feature type="compositionally biased region" description="Basic and acidic residues" evidence="4">
    <location>
        <begin position="87"/>
        <end position="101"/>
    </location>
</feature>
<feature type="region of interest" description="Disordered" evidence="4">
    <location>
        <begin position="275"/>
        <end position="298"/>
    </location>
</feature>
<reference evidence="7" key="3">
    <citation type="submission" date="2021-05" db="UniProtKB">
        <authorList>
            <consortium name="EnsemblPlants"/>
        </authorList>
    </citation>
    <scope>IDENTIFICATION</scope>
    <source>
        <strain evidence="7">cv. B73</strain>
    </source>
</reference>
<reference evidence="7" key="2">
    <citation type="submission" date="2019-07" db="EMBL/GenBank/DDBJ databases">
        <authorList>
            <person name="Seetharam A."/>
            <person name="Woodhouse M."/>
            <person name="Cannon E."/>
        </authorList>
    </citation>
    <scope>NUCLEOTIDE SEQUENCE [LARGE SCALE GENOMIC DNA]</scope>
    <source>
        <strain evidence="7">cv. B73</strain>
    </source>
</reference>
<dbReference type="FunFam" id="3.30.70.330:FF:000378">
    <property type="entry name" value="Cleavage stimulating factor 64"/>
    <property type="match status" value="1"/>
</dbReference>
<dbReference type="InterPro" id="IPR025742">
    <property type="entry name" value="CSTF2_hinge"/>
</dbReference>
<evidence type="ECO:0000259" key="6">
    <source>
        <dbReference type="PROSITE" id="PS51022"/>
    </source>
</evidence>
<feature type="region of interest" description="Disordered" evidence="4">
    <location>
        <begin position="87"/>
        <end position="111"/>
    </location>
</feature>
<name>A0A804P142_MAIZE</name>
<feature type="domain" description="RRM" evidence="5">
    <location>
        <begin position="11"/>
        <end position="89"/>
    </location>
</feature>
<dbReference type="InterPro" id="IPR026896">
    <property type="entry name" value="CSTF_C"/>
</dbReference>
<organism evidence="7 8">
    <name type="scientific">Zea mays</name>
    <name type="common">Maize</name>
    <dbReference type="NCBI Taxonomy" id="4577"/>
    <lineage>
        <taxon>Eukaryota</taxon>
        <taxon>Viridiplantae</taxon>
        <taxon>Streptophyta</taxon>
        <taxon>Embryophyta</taxon>
        <taxon>Tracheophyta</taxon>
        <taxon>Spermatophyta</taxon>
        <taxon>Magnoliopsida</taxon>
        <taxon>Liliopsida</taxon>
        <taxon>Poales</taxon>
        <taxon>Poaceae</taxon>
        <taxon>PACMAD clade</taxon>
        <taxon>Panicoideae</taxon>
        <taxon>Andropogonodae</taxon>
        <taxon>Andropogoneae</taxon>
        <taxon>Tripsacinae</taxon>
        <taxon>Zea</taxon>
    </lineage>
</organism>
<dbReference type="Pfam" id="PF00076">
    <property type="entry name" value="RRM_1"/>
    <property type="match status" value="1"/>
</dbReference>
<dbReference type="InterPro" id="IPR012677">
    <property type="entry name" value="Nucleotide-bd_a/b_plait_sf"/>
</dbReference>
<comment type="subcellular location">
    <subcellularLocation>
        <location evidence="1">Nucleus</location>
    </subcellularLocation>
</comment>
<dbReference type="InterPro" id="IPR038192">
    <property type="entry name" value="CSTF_C_sf"/>
</dbReference>
<evidence type="ECO:0000256" key="1">
    <source>
        <dbReference type="ARBA" id="ARBA00004123"/>
    </source>
</evidence>
<dbReference type="FunFam" id="1.10.20.70:FF:000002">
    <property type="entry name" value="Related to Cleavage stimulation factor"/>
    <property type="match status" value="1"/>
</dbReference>
<dbReference type="Proteomes" id="UP000007305">
    <property type="component" value="Chromosome 4"/>
</dbReference>
<evidence type="ECO:0000256" key="4">
    <source>
        <dbReference type="SAM" id="MobiDB-lite"/>
    </source>
</evidence>
<keyword evidence="2" id="KW-0539">Nucleus</keyword>
<dbReference type="GO" id="GO:0031124">
    <property type="term" value="P:mRNA 3'-end processing"/>
    <property type="evidence" value="ECO:0007669"/>
    <property type="project" value="InterPro"/>
</dbReference>
<keyword evidence="3" id="KW-0694">RNA-binding</keyword>
<dbReference type="Gene3D" id="1.10.20.70">
    <property type="entry name" value="Transcription termination and cleavage factor, C-terminal domain"/>
    <property type="match status" value="1"/>
</dbReference>
<reference evidence="8" key="1">
    <citation type="journal article" date="2009" name="Science">
        <title>The B73 maize genome: complexity, diversity, and dynamics.</title>
        <authorList>
            <person name="Schnable P.S."/>
            <person name="Ware D."/>
            <person name="Fulton R.S."/>
            <person name="Stein J.C."/>
            <person name="Wei F."/>
            <person name="Pasternak S."/>
            <person name="Liang C."/>
            <person name="Zhang J."/>
            <person name="Fulton L."/>
            <person name="Graves T.A."/>
            <person name="Minx P."/>
            <person name="Reily A.D."/>
            <person name="Courtney L."/>
            <person name="Kruchowski S.S."/>
            <person name="Tomlinson C."/>
            <person name="Strong C."/>
            <person name="Delehaunty K."/>
            <person name="Fronick C."/>
            <person name="Courtney B."/>
            <person name="Rock S.M."/>
            <person name="Belter E."/>
            <person name="Du F."/>
            <person name="Kim K."/>
            <person name="Abbott R.M."/>
            <person name="Cotton M."/>
            <person name="Levy A."/>
            <person name="Marchetto P."/>
            <person name="Ochoa K."/>
            <person name="Jackson S.M."/>
            <person name="Gillam B."/>
            <person name="Chen W."/>
            <person name="Yan L."/>
            <person name="Higginbotham J."/>
            <person name="Cardenas M."/>
            <person name="Waligorski J."/>
            <person name="Applebaum E."/>
            <person name="Phelps L."/>
            <person name="Falcone J."/>
            <person name="Kanchi K."/>
            <person name="Thane T."/>
            <person name="Scimone A."/>
            <person name="Thane N."/>
            <person name="Henke J."/>
            <person name="Wang T."/>
            <person name="Ruppert J."/>
            <person name="Shah N."/>
            <person name="Rotter K."/>
            <person name="Hodges J."/>
            <person name="Ingenthron E."/>
            <person name="Cordes M."/>
            <person name="Kohlberg S."/>
            <person name="Sgro J."/>
            <person name="Delgado B."/>
            <person name="Mead K."/>
            <person name="Chinwalla A."/>
            <person name="Leonard S."/>
            <person name="Crouse K."/>
            <person name="Collura K."/>
            <person name="Kudrna D."/>
            <person name="Currie J."/>
            <person name="He R."/>
            <person name="Angelova A."/>
            <person name="Rajasekar S."/>
            <person name="Mueller T."/>
            <person name="Lomeli R."/>
            <person name="Scara G."/>
            <person name="Ko A."/>
            <person name="Delaney K."/>
            <person name="Wissotski M."/>
            <person name="Lopez G."/>
            <person name="Campos D."/>
            <person name="Braidotti M."/>
            <person name="Ashley E."/>
            <person name="Golser W."/>
            <person name="Kim H."/>
            <person name="Lee S."/>
            <person name="Lin J."/>
            <person name="Dujmic Z."/>
            <person name="Kim W."/>
            <person name="Talag J."/>
            <person name="Zuccolo A."/>
            <person name="Fan C."/>
            <person name="Sebastian A."/>
            <person name="Kramer M."/>
            <person name="Spiegel L."/>
            <person name="Nascimento L."/>
            <person name="Zutavern T."/>
            <person name="Miller B."/>
            <person name="Ambroise C."/>
            <person name="Muller S."/>
            <person name="Spooner W."/>
            <person name="Narechania A."/>
            <person name="Ren L."/>
            <person name="Wei S."/>
            <person name="Kumari S."/>
            <person name="Faga B."/>
            <person name="Levy M.J."/>
            <person name="McMahan L."/>
            <person name="Van Buren P."/>
            <person name="Vaughn M.W."/>
            <person name="Ying K."/>
            <person name="Yeh C.-T."/>
            <person name="Emrich S.J."/>
            <person name="Jia Y."/>
            <person name="Kalyanaraman A."/>
            <person name="Hsia A.-P."/>
            <person name="Barbazuk W.B."/>
            <person name="Baucom R.S."/>
            <person name="Brutnell T.P."/>
            <person name="Carpita N.C."/>
            <person name="Chaparro C."/>
            <person name="Chia J.-M."/>
            <person name="Deragon J.-M."/>
            <person name="Estill J.C."/>
            <person name="Fu Y."/>
            <person name="Jeddeloh J.A."/>
            <person name="Han Y."/>
            <person name="Lee H."/>
            <person name="Li P."/>
            <person name="Lisch D.R."/>
            <person name="Liu S."/>
            <person name="Liu Z."/>
            <person name="Nagel D.H."/>
            <person name="McCann M.C."/>
            <person name="SanMiguel P."/>
            <person name="Myers A.M."/>
            <person name="Nettleton D."/>
            <person name="Nguyen J."/>
            <person name="Penning B.W."/>
            <person name="Ponnala L."/>
            <person name="Schneider K.L."/>
            <person name="Schwartz D.C."/>
            <person name="Sharma A."/>
            <person name="Soderlund C."/>
            <person name="Springer N.M."/>
            <person name="Sun Q."/>
            <person name="Wang H."/>
            <person name="Waterman M."/>
            <person name="Westerman R."/>
            <person name="Wolfgruber T.K."/>
            <person name="Yang L."/>
            <person name="Yu Y."/>
            <person name="Zhang L."/>
            <person name="Zhou S."/>
            <person name="Zhu Q."/>
            <person name="Bennetzen J.L."/>
            <person name="Dawe R.K."/>
            <person name="Jiang J."/>
            <person name="Jiang N."/>
            <person name="Presting G.G."/>
            <person name="Wessler S.R."/>
            <person name="Aluru S."/>
            <person name="Martienssen R.A."/>
            <person name="Clifton S.W."/>
            <person name="McCombie W.R."/>
            <person name="Wing R.A."/>
            <person name="Wilson R.K."/>
        </authorList>
    </citation>
    <scope>NUCLEOTIDE SEQUENCE [LARGE SCALE GENOMIC DNA]</scope>
    <source>
        <strain evidence="8">cv. B73</strain>
    </source>
</reference>
<dbReference type="CDD" id="cd12398">
    <property type="entry name" value="RRM_CSTF2_RNA15_like"/>
    <property type="match status" value="1"/>
</dbReference>
<feature type="compositionally biased region" description="Low complexity" evidence="4">
    <location>
        <begin position="275"/>
        <end position="288"/>
    </location>
</feature>
<dbReference type="PANTHER" id="PTHR45735:SF2">
    <property type="entry name" value="CLEAVAGE STIMULATION FACTOR SUBUNIT 2"/>
    <property type="match status" value="1"/>
</dbReference>
<proteinExistence type="predicted"/>
<evidence type="ECO:0000313" key="7">
    <source>
        <dbReference type="EnsemblPlants" id="Zm00001eb201080_P002"/>
    </source>
</evidence>
<sequence>MAAAPAGAQNRCVFVGNIPYDATEEQLVQICEEVGPVVSFRLVIDKETGKPKGYGFCEYKDEETALSARRNLQGYEINGRQLRVDFAESGRNTDRNREKGRGGPGMASNVDSQKRLAGTSVVGETNFHQPVGLPPAIHAASVMAGVLGGAQTANVQNGLPVQYGLGNDPLTHYLARMSRHQLHEVMAELKFLTTQNKEHSKTLLQGIPQLPKALFQVAAAPETLPNEIRVADQASHLTEFTHPSKLRKLEDGTSVPGMVNSSHAIYTAPLQAVGPSGPSGSYSAGAGSLQQPGNEGQITPDVESALLQQVLQLTPEQLSSLPPEQQQQVIELQKMLSAGK</sequence>
<dbReference type="AlphaFoldDB" id="A0A804P142"/>
<gene>
    <name evidence="7" type="primary">LOC100304208</name>
</gene>
<keyword evidence="8" id="KW-1185">Reference proteome</keyword>
<feature type="domain" description="L27" evidence="6">
    <location>
        <begin position="303"/>
        <end position="340"/>
    </location>
</feature>
<dbReference type="SUPFAM" id="SSF54928">
    <property type="entry name" value="RNA-binding domain, RBD"/>
    <property type="match status" value="1"/>
</dbReference>
<dbReference type="PROSITE" id="PS51022">
    <property type="entry name" value="L27"/>
    <property type="match status" value="1"/>
</dbReference>
<accession>A0A804P142</accession>
<protein>
    <recommendedName>
        <fullName evidence="9">Cleavage stimulating factor 64</fullName>
    </recommendedName>
</protein>
<dbReference type="GO" id="GO:0005634">
    <property type="term" value="C:nucleus"/>
    <property type="evidence" value="ECO:0007669"/>
    <property type="project" value="UniProtKB-SubCell"/>
</dbReference>
<evidence type="ECO:0000256" key="2">
    <source>
        <dbReference type="ARBA" id="ARBA00023242"/>
    </source>
</evidence>
<dbReference type="SMART" id="SM00360">
    <property type="entry name" value="RRM"/>
    <property type="match status" value="1"/>
</dbReference>
<dbReference type="Pfam" id="PF14327">
    <property type="entry name" value="CSTF2_hinge"/>
    <property type="match status" value="1"/>
</dbReference>
<dbReference type="Pfam" id="PF14304">
    <property type="entry name" value="CSTF_C"/>
    <property type="match status" value="1"/>
</dbReference>
<evidence type="ECO:0000259" key="5">
    <source>
        <dbReference type="PROSITE" id="PS50102"/>
    </source>
</evidence>
<dbReference type="InterPro" id="IPR000504">
    <property type="entry name" value="RRM_dom"/>
</dbReference>
<dbReference type="EnsemblPlants" id="Zm00001eb201080_T002">
    <property type="protein sequence ID" value="Zm00001eb201080_P002"/>
    <property type="gene ID" value="Zm00001eb201080"/>
</dbReference>
<dbReference type="PROSITE" id="PS50102">
    <property type="entry name" value="RRM"/>
    <property type="match status" value="1"/>
</dbReference>
<evidence type="ECO:0000256" key="3">
    <source>
        <dbReference type="PROSITE-ProRule" id="PRU00176"/>
    </source>
</evidence>